<dbReference type="AlphaFoldDB" id="A0A2T0V3I6"/>
<keyword evidence="1" id="KW-0812">Transmembrane</keyword>
<proteinExistence type="predicted"/>
<protein>
    <submittedName>
        <fullName evidence="2">Uncharacterized protein</fullName>
    </submittedName>
</protein>
<keyword evidence="3" id="KW-1185">Reference proteome</keyword>
<accession>A0A2T0V3I6</accession>
<dbReference type="RefSeq" id="WP_106214945.1">
    <property type="nucleotide sequence ID" value="NZ_PVTL01000012.1"/>
</dbReference>
<sequence length="118" mass="12658">MTATQPLIKHPLAKYRAAAAQSPDLPELRWASPEAKLWVASRGGDFAGFVEFREGHYEVTDGRGAQLASCATLRDAKAMIARPEQWTLLAHPLAYAAIVTGGVTVSVVCASFGIAWMS</sequence>
<dbReference type="Proteomes" id="UP000237983">
    <property type="component" value="Unassembled WGS sequence"/>
</dbReference>
<keyword evidence="1" id="KW-1133">Transmembrane helix</keyword>
<dbReference type="EMBL" id="PVTL01000012">
    <property type="protein sequence ID" value="PRY64628.1"/>
    <property type="molecule type" value="Genomic_DNA"/>
</dbReference>
<feature type="transmembrane region" description="Helical" evidence="1">
    <location>
        <begin position="93"/>
        <end position="117"/>
    </location>
</feature>
<comment type="caution">
    <text evidence="2">The sequence shown here is derived from an EMBL/GenBank/DDBJ whole genome shotgun (WGS) entry which is preliminary data.</text>
</comment>
<evidence type="ECO:0000313" key="3">
    <source>
        <dbReference type="Proteomes" id="UP000237983"/>
    </source>
</evidence>
<evidence type="ECO:0000256" key="1">
    <source>
        <dbReference type="SAM" id="Phobius"/>
    </source>
</evidence>
<keyword evidence="1" id="KW-0472">Membrane</keyword>
<name>A0A2T0V3I6_9MICO</name>
<gene>
    <name evidence="2" type="ORF">B0I08_11212</name>
</gene>
<evidence type="ECO:0000313" key="2">
    <source>
        <dbReference type="EMBL" id="PRY64628.1"/>
    </source>
</evidence>
<reference evidence="2 3" key="1">
    <citation type="submission" date="2018-03" db="EMBL/GenBank/DDBJ databases">
        <title>Genomic Encyclopedia of Type Strains, Phase III (KMG-III): the genomes of soil and plant-associated and newly described type strains.</title>
        <authorList>
            <person name="Whitman W."/>
        </authorList>
    </citation>
    <scope>NUCLEOTIDE SEQUENCE [LARGE SCALE GENOMIC DNA]</scope>
    <source>
        <strain evidence="2 3">CGMCC 1.12484</strain>
    </source>
</reference>
<dbReference type="OrthoDB" id="5080267at2"/>
<organism evidence="2 3">
    <name type="scientific">Glaciihabitans tibetensis</name>
    <dbReference type="NCBI Taxonomy" id="1266600"/>
    <lineage>
        <taxon>Bacteria</taxon>
        <taxon>Bacillati</taxon>
        <taxon>Actinomycetota</taxon>
        <taxon>Actinomycetes</taxon>
        <taxon>Micrococcales</taxon>
        <taxon>Microbacteriaceae</taxon>
        <taxon>Glaciihabitans</taxon>
    </lineage>
</organism>